<evidence type="ECO:0000313" key="3">
    <source>
        <dbReference type="Proteomes" id="UP000695026"/>
    </source>
</evidence>
<keyword evidence="2" id="KW-0812">Transmembrane</keyword>
<dbReference type="KEGG" id="pbi:103052469"/>
<dbReference type="Proteomes" id="UP000695026">
    <property type="component" value="Unplaced"/>
</dbReference>
<proteinExistence type="predicted"/>
<sequence>MGGKDIPLLLSAEGKPGKMCTFCLGLATLIFLLCFVIFLILFVQEHHEKAIVHQTLESKSRERDAMWIQLRSSNQTLIKTENLLEMKRKENEDLKSTLAITNQTLGKKIQLLEETEQKRARLQEQLGIAEHNLTTMEGHWNSCQAELHIMQENITSFVAMIAQHAAEEQKLRDIIEQLLEQLTIKTRQLTDAKREFQQERDKFARYRQEVAKQAQENHIPRNKGILSDFNMAFLLFILGELLLFL</sequence>
<evidence type="ECO:0000313" key="4">
    <source>
        <dbReference type="RefSeq" id="XP_007437949.1"/>
    </source>
</evidence>
<dbReference type="GeneID" id="103052469"/>
<keyword evidence="1" id="KW-0175">Coiled coil</keyword>
<dbReference type="AlphaFoldDB" id="A0A9F2R6W5"/>
<dbReference type="OrthoDB" id="9043293at2759"/>
<evidence type="ECO:0000256" key="2">
    <source>
        <dbReference type="SAM" id="Phobius"/>
    </source>
</evidence>
<evidence type="ECO:0000256" key="1">
    <source>
        <dbReference type="SAM" id="Coils"/>
    </source>
</evidence>
<dbReference type="OMA" id="EGHWNSC"/>
<reference evidence="4" key="1">
    <citation type="submission" date="2025-08" db="UniProtKB">
        <authorList>
            <consortium name="RefSeq"/>
        </authorList>
    </citation>
    <scope>IDENTIFICATION</scope>
    <source>
        <tissue evidence="4">Liver</tissue>
    </source>
</reference>
<gene>
    <name evidence="4" type="primary">LOC103052469</name>
</gene>
<keyword evidence="2" id="KW-0472">Membrane</keyword>
<feature type="coiled-coil region" evidence="1">
    <location>
        <begin position="77"/>
        <end position="132"/>
    </location>
</feature>
<feature type="coiled-coil region" evidence="1">
    <location>
        <begin position="161"/>
        <end position="216"/>
    </location>
</feature>
<organism evidence="3 4">
    <name type="scientific">Python bivittatus</name>
    <name type="common">Burmese python</name>
    <name type="synonym">Python molurus bivittatus</name>
    <dbReference type="NCBI Taxonomy" id="176946"/>
    <lineage>
        <taxon>Eukaryota</taxon>
        <taxon>Metazoa</taxon>
        <taxon>Chordata</taxon>
        <taxon>Craniata</taxon>
        <taxon>Vertebrata</taxon>
        <taxon>Euteleostomi</taxon>
        <taxon>Lepidosauria</taxon>
        <taxon>Squamata</taxon>
        <taxon>Bifurcata</taxon>
        <taxon>Unidentata</taxon>
        <taxon>Episquamata</taxon>
        <taxon>Toxicofera</taxon>
        <taxon>Serpentes</taxon>
        <taxon>Henophidia</taxon>
        <taxon>Pythonidae</taxon>
        <taxon>Python</taxon>
    </lineage>
</organism>
<keyword evidence="2" id="KW-1133">Transmembrane helix</keyword>
<keyword evidence="3" id="KW-1185">Reference proteome</keyword>
<accession>A0A9F2R6W5</accession>
<feature type="transmembrane region" description="Helical" evidence="2">
    <location>
        <begin position="21"/>
        <end position="43"/>
    </location>
</feature>
<dbReference type="RefSeq" id="XP_007437949.1">
    <property type="nucleotide sequence ID" value="XM_007437887.2"/>
</dbReference>
<name>A0A9F2R6W5_PYTBI</name>
<protein>
    <submittedName>
        <fullName evidence="4">Uncharacterized protein LOC103052469</fullName>
    </submittedName>
</protein>